<feature type="compositionally biased region" description="Low complexity" evidence="1">
    <location>
        <begin position="34"/>
        <end position="47"/>
    </location>
</feature>
<dbReference type="EMBL" id="BGPR01017899">
    <property type="protein sequence ID" value="GBN77637.1"/>
    <property type="molecule type" value="Genomic_DNA"/>
</dbReference>
<feature type="region of interest" description="Disordered" evidence="1">
    <location>
        <begin position="12"/>
        <end position="49"/>
    </location>
</feature>
<comment type="caution">
    <text evidence="2">The sequence shown here is derived from an EMBL/GenBank/DDBJ whole genome shotgun (WGS) entry which is preliminary data.</text>
</comment>
<evidence type="ECO:0000256" key="1">
    <source>
        <dbReference type="SAM" id="MobiDB-lite"/>
    </source>
</evidence>
<evidence type="ECO:0000313" key="3">
    <source>
        <dbReference type="Proteomes" id="UP000499080"/>
    </source>
</evidence>
<evidence type="ECO:0000313" key="2">
    <source>
        <dbReference type="EMBL" id="GBN77637.1"/>
    </source>
</evidence>
<name>A0A4Y2RPA4_ARAVE</name>
<organism evidence="2 3">
    <name type="scientific">Araneus ventricosus</name>
    <name type="common">Orbweaver spider</name>
    <name type="synonym">Epeira ventricosa</name>
    <dbReference type="NCBI Taxonomy" id="182803"/>
    <lineage>
        <taxon>Eukaryota</taxon>
        <taxon>Metazoa</taxon>
        <taxon>Ecdysozoa</taxon>
        <taxon>Arthropoda</taxon>
        <taxon>Chelicerata</taxon>
        <taxon>Arachnida</taxon>
        <taxon>Araneae</taxon>
        <taxon>Araneomorphae</taxon>
        <taxon>Entelegynae</taxon>
        <taxon>Araneoidea</taxon>
        <taxon>Araneidae</taxon>
        <taxon>Araneus</taxon>
    </lineage>
</organism>
<dbReference type="Proteomes" id="UP000499080">
    <property type="component" value="Unassembled WGS sequence"/>
</dbReference>
<reference evidence="2 3" key="1">
    <citation type="journal article" date="2019" name="Sci. Rep.">
        <title>Orb-weaving spider Araneus ventricosus genome elucidates the spidroin gene catalogue.</title>
        <authorList>
            <person name="Kono N."/>
            <person name="Nakamura H."/>
            <person name="Ohtoshi R."/>
            <person name="Moran D.A.P."/>
            <person name="Shinohara A."/>
            <person name="Yoshida Y."/>
            <person name="Fujiwara M."/>
            <person name="Mori M."/>
            <person name="Tomita M."/>
            <person name="Arakawa K."/>
        </authorList>
    </citation>
    <scope>NUCLEOTIDE SEQUENCE [LARGE SCALE GENOMIC DNA]</scope>
</reference>
<protein>
    <submittedName>
        <fullName evidence="2">Uncharacterized protein</fullName>
    </submittedName>
</protein>
<dbReference type="AlphaFoldDB" id="A0A4Y2RPA4"/>
<sequence>MLAFCTANHASGAKRRPTGWVYADQRSQERSEAQVEVSSSSSDSGSDFRIPSQNCPCFASKREIDKKLKICNCLSPYDLKAKSGWYSCYRTGISAVGHGIESGRIFSSSQQCEHPLHHLYFR</sequence>
<proteinExistence type="predicted"/>
<keyword evidence="3" id="KW-1185">Reference proteome</keyword>
<gene>
    <name evidence="2" type="ORF">AVEN_203644_1</name>
</gene>
<accession>A0A4Y2RPA4</accession>